<protein>
    <submittedName>
        <fullName evidence="3">Uncharacterized protein</fullName>
    </submittedName>
</protein>
<evidence type="ECO:0000313" key="3">
    <source>
        <dbReference type="EMBL" id="GFZ02313.1"/>
    </source>
</evidence>
<evidence type="ECO:0000256" key="1">
    <source>
        <dbReference type="SAM" id="MobiDB-lite"/>
    </source>
</evidence>
<feature type="chain" id="PRO_5029747178" evidence="2">
    <location>
        <begin position="29"/>
        <end position="212"/>
    </location>
</feature>
<feature type="signal peptide" evidence="2">
    <location>
        <begin position="1"/>
        <end position="28"/>
    </location>
</feature>
<dbReference type="EMBL" id="BJWL01000015">
    <property type="protein sequence ID" value="GFZ02313.1"/>
    <property type="molecule type" value="Genomic_DNA"/>
</dbReference>
<sequence>MVMARLLCVGMTLVLTIALGFSVSSVEARWGSFAIQFGKLPKGTPISSGPNPIINLSPPTPKGHSEGSHFGMFPYGGLIAPSNPSGREPEQIRDSLAIQFGKLPKGTPIPSGPNPISNLSPPTPKGHSEGSHFGMFPYGGLRSPSVRKPEQRRGSLAIHFGKLPKGPLIPSGPNPIGNLRSPAPTIQREWLHFGMLPNGQPLPDLYNRNTGF</sequence>
<name>A0A7J0FUE6_9ERIC</name>
<organism evidence="3 4">
    <name type="scientific">Actinidia rufa</name>
    <dbReference type="NCBI Taxonomy" id="165716"/>
    <lineage>
        <taxon>Eukaryota</taxon>
        <taxon>Viridiplantae</taxon>
        <taxon>Streptophyta</taxon>
        <taxon>Embryophyta</taxon>
        <taxon>Tracheophyta</taxon>
        <taxon>Spermatophyta</taxon>
        <taxon>Magnoliopsida</taxon>
        <taxon>eudicotyledons</taxon>
        <taxon>Gunneridae</taxon>
        <taxon>Pentapetalae</taxon>
        <taxon>asterids</taxon>
        <taxon>Ericales</taxon>
        <taxon>Actinidiaceae</taxon>
        <taxon>Actinidia</taxon>
    </lineage>
</organism>
<evidence type="ECO:0000313" key="4">
    <source>
        <dbReference type="Proteomes" id="UP000585474"/>
    </source>
</evidence>
<feature type="region of interest" description="Disordered" evidence="1">
    <location>
        <begin position="104"/>
        <end position="182"/>
    </location>
</feature>
<gene>
    <name evidence="3" type="ORF">Acr_15g0009210</name>
</gene>
<dbReference type="Proteomes" id="UP000585474">
    <property type="component" value="Unassembled WGS sequence"/>
</dbReference>
<keyword evidence="2" id="KW-0732">Signal</keyword>
<reference evidence="3 4" key="1">
    <citation type="submission" date="2019-07" db="EMBL/GenBank/DDBJ databases">
        <title>De Novo Assembly of kiwifruit Actinidia rufa.</title>
        <authorList>
            <person name="Sugita-Konishi S."/>
            <person name="Sato K."/>
            <person name="Mori E."/>
            <person name="Abe Y."/>
            <person name="Kisaki G."/>
            <person name="Hamano K."/>
            <person name="Suezawa K."/>
            <person name="Otani M."/>
            <person name="Fukuda T."/>
            <person name="Manabe T."/>
            <person name="Gomi K."/>
            <person name="Tabuchi M."/>
            <person name="Akimitsu K."/>
            <person name="Kataoka I."/>
        </authorList>
    </citation>
    <scope>NUCLEOTIDE SEQUENCE [LARGE SCALE GENOMIC DNA]</scope>
    <source>
        <strain evidence="4">cv. Fuchu</strain>
    </source>
</reference>
<evidence type="ECO:0000256" key="2">
    <source>
        <dbReference type="SAM" id="SignalP"/>
    </source>
</evidence>
<accession>A0A7J0FUE6</accession>
<keyword evidence="4" id="KW-1185">Reference proteome</keyword>
<comment type="caution">
    <text evidence="3">The sequence shown here is derived from an EMBL/GenBank/DDBJ whole genome shotgun (WGS) entry which is preliminary data.</text>
</comment>
<dbReference type="AlphaFoldDB" id="A0A7J0FUE6"/>
<proteinExistence type="predicted"/>